<dbReference type="GO" id="GO:0006351">
    <property type="term" value="P:DNA-templated transcription"/>
    <property type="evidence" value="ECO:0007669"/>
    <property type="project" value="TreeGrafter"/>
</dbReference>
<dbReference type="InterPro" id="IPR036388">
    <property type="entry name" value="WH-like_DNA-bd_sf"/>
</dbReference>
<name>A0A1I4QGW4_9BURK</name>
<reference evidence="6 7" key="1">
    <citation type="submission" date="2016-10" db="EMBL/GenBank/DDBJ databases">
        <authorList>
            <person name="de Groot N.N."/>
        </authorList>
    </citation>
    <scope>NUCLEOTIDE SEQUENCE [LARGE SCALE GENOMIC DNA]</scope>
    <source>
        <strain evidence="6 7">ATCC 43154</strain>
    </source>
</reference>
<dbReference type="Proteomes" id="UP000199470">
    <property type="component" value="Unassembled WGS sequence"/>
</dbReference>
<dbReference type="PROSITE" id="PS50931">
    <property type="entry name" value="HTH_LYSR"/>
    <property type="match status" value="1"/>
</dbReference>
<evidence type="ECO:0000313" key="7">
    <source>
        <dbReference type="Proteomes" id="UP000199470"/>
    </source>
</evidence>
<proteinExistence type="inferred from homology"/>
<dbReference type="AlphaFoldDB" id="A0A1I4QGW4"/>
<accession>A0A1I4QGW4</accession>
<gene>
    <name evidence="6" type="ORF">SAMN02982985_03900</name>
</gene>
<dbReference type="InterPro" id="IPR036390">
    <property type="entry name" value="WH_DNA-bd_sf"/>
</dbReference>
<dbReference type="Gene3D" id="3.40.190.290">
    <property type="match status" value="1"/>
</dbReference>
<dbReference type="InterPro" id="IPR058163">
    <property type="entry name" value="LysR-type_TF_proteobact-type"/>
</dbReference>
<dbReference type="GO" id="GO:0043565">
    <property type="term" value="F:sequence-specific DNA binding"/>
    <property type="evidence" value="ECO:0007669"/>
    <property type="project" value="TreeGrafter"/>
</dbReference>
<protein>
    <submittedName>
        <fullName evidence="6">LysR family transcriptional regulator, regulator for bpeEF and oprC</fullName>
    </submittedName>
</protein>
<dbReference type="SUPFAM" id="SSF53850">
    <property type="entry name" value="Periplasmic binding protein-like II"/>
    <property type="match status" value="1"/>
</dbReference>
<dbReference type="EMBL" id="FOTW01000019">
    <property type="protein sequence ID" value="SFM39006.1"/>
    <property type="molecule type" value="Genomic_DNA"/>
</dbReference>
<dbReference type="Pfam" id="PF00126">
    <property type="entry name" value="HTH_1"/>
    <property type="match status" value="1"/>
</dbReference>
<dbReference type="Gene3D" id="1.10.10.10">
    <property type="entry name" value="Winged helix-like DNA-binding domain superfamily/Winged helix DNA-binding domain"/>
    <property type="match status" value="1"/>
</dbReference>
<keyword evidence="4" id="KW-0804">Transcription</keyword>
<evidence type="ECO:0000256" key="2">
    <source>
        <dbReference type="ARBA" id="ARBA00023015"/>
    </source>
</evidence>
<comment type="similarity">
    <text evidence="1">Belongs to the LysR transcriptional regulatory family.</text>
</comment>
<dbReference type="RefSeq" id="WP_093389380.1">
    <property type="nucleotide sequence ID" value="NZ_FOTW01000019.1"/>
</dbReference>
<dbReference type="InterPro" id="IPR000847">
    <property type="entry name" value="LysR_HTH_N"/>
</dbReference>
<keyword evidence="7" id="KW-1185">Reference proteome</keyword>
<evidence type="ECO:0000313" key="6">
    <source>
        <dbReference type="EMBL" id="SFM39006.1"/>
    </source>
</evidence>
<sequence>MDKIKAMQTFVRIVEANSFTKAAEILLLPRSALSATMQKLEALLGTRLLQRTTRRMALTADGAVYYQQCVDILAAIDTVEASLRGRDAERPRGKLRVALPGTLGRNVVVSRLAQFHAAYPEVELLLSLGDGLVDVVQEGMDCALRVGHLQDSALIGRQIGSMRFLNCAAPAYLARHGTPRDIADLRHHHSVVHFSGRTGRPFDWDWLEDGKPRKVAIGGPVAVNDADAYLSCVLQGLGLAQAAAYQVRQHLAQGRLVEVLEHAVPSALPVSLLYPRGRMALPQLNVFANWLTALFDADPDLRLG</sequence>
<dbReference type="SUPFAM" id="SSF46785">
    <property type="entry name" value="Winged helix' DNA-binding domain"/>
    <property type="match status" value="1"/>
</dbReference>
<dbReference type="OrthoDB" id="8538345at2"/>
<feature type="domain" description="HTH lysR-type" evidence="5">
    <location>
        <begin position="1"/>
        <end position="59"/>
    </location>
</feature>
<dbReference type="PANTHER" id="PTHR30537">
    <property type="entry name" value="HTH-TYPE TRANSCRIPTIONAL REGULATOR"/>
    <property type="match status" value="1"/>
</dbReference>
<dbReference type="PANTHER" id="PTHR30537:SF72">
    <property type="entry name" value="LYSR FAMILY TRANSCRIPTIONAL REGULATOR"/>
    <property type="match status" value="1"/>
</dbReference>
<dbReference type="GO" id="GO:0003700">
    <property type="term" value="F:DNA-binding transcription factor activity"/>
    <property type="evidence" value="ECO:0007669"/>
    <property type="project" value="InterPro"/>
</dbReference>
<evidence type="ECO:0000256" key="3">
    <source>
        <dbReference type="ARBA" id="ARBA00023125"/>
    </source>
</evidence>
<keyword evidence="2" id="KW-0805">Transcription regulation</keyword>
<dbReference type="InterPro" id="IPR005119">
    <property type="entry name" value="LysR_subst-bd"/>
</dbReference>
<dbReference type="FunFam" id="1.10.10.10:FF:000001">
    <property type="entry name" value="LysR family transcriptional regulator"/>
    <property type="match status" value="1"/>
</dbReference>
<dbReference type="Pfam" id="PF03466">
    <property type="entry name" value="LysR_substrate"/>
    <property type="match status" value="1"/>
</dbReference>
<dbReference type="STRING" id="758825.SAMN02982985_03900"/>
<dbReference type="CDD" id="cd08472">
    <property type="entry name" value="PBP2_CrgA_like_3"/>
    <property type="match status" value="1"/>
</dbReference>
<evidence type="ECO:0000256" key="4">
    <source>
        <dbReference type="ARBA" id="ARBA00023163"/>
    </source>
</evidence>
<organism evidence="6 7">
    <name type="scientific">Rugamonas rubra</name>
    <dbReference type="NCBI Taxonomy" id="758825"/>
    <lineage>
        <taxon>Bacteria</taxon>
        <taxon>Pseudomonadati</taxon>
        <taxon>Pseudomonadota</taxon>
        <taxon>Betaproteobacteria</taxon>
        <taxon>Burkholderiales</taxon>
        <taxon>Oxalobacteraceae</taxon>
        <taxon>Telluria group</taxon>
        <taxon>Rugamonas</taxon>
    </lineage>
</organism>
<evidence type="ECO:0000256" key="1">
    <source>
        <dbReference type="ARBA" id="ARBA00009437"/>
    </source>
</evidence>
<evidence type="ECO:0000259" key="5">
    <source>
        <dbReference type="PROSITE" id="PS50931"/>
    </source>
</evidence>
<keyword evidence="3" id="KW-0238">DNA-binding</keyword>